<dbReference type="STRING" id="1330330.IX53_06835"/>
<dbReference type="Proteomes" id="UP000035159">
    <property type="component" value="Chromosome"/>
</dbReference>
<evidence type="ECO:0000313" key="6">
    <source>
        <dbReference type="Proteomes" id="UP000035159"/>
    </source>
</evidence>
<dbReference type="GO" id="GO:0016485">
    <property type="term" value="P:protein processing"/>
    <property type="evidence" value="ECO:0007669"/>
    <property type="project" value="TreeGrafter"/>
</dbReference>
<keyword evidence="2" id="KW-0645">Protease</keyword>
<dbReference type="Pfam" id="PF01750">
    <property type="entry name" value="HycI"/>
    <property type="match status" value="1"/>
</dbReference>
<reference evidence="5 6" key="1">
    <citation type="submission" date="2015-04" db="EMBL/GenBank/DDBJ databases">
        <title>Complete Genome Sequence of Kosmotoga pacifica SLHLJ1.</title>
        <authorList>
            <person name="Jiang L.J."/>
            <person name="Shao Z.Z."/>
            <person name="Jebbar M."/>
        </authorList>
    </citation>
    <scope>NUCLEOTIDE SEQUENCE [LARGE SCALE GENOMIC DNA]</scope>
    <source>
        <strain evidence="5 6">SLHLJ1</strain>
    </source>
</reference>
<evidence type="ECO:0000313" key="5">
    <source>
        <dbReference type="EMBL" id="AKI97579.1"/>
    </source>
</evidence>
<dbReference type="InterPro" id="IPR023430">
    <property type="entry name" value="Pept_HybD-like_dom_sf"/>
</dbReference>
<keyword evidence="3" id="KW-0064">Aspartyl protease</keyword>
<gene>
    <name evidence="5" type="ORF">IX53_06835</name>
</gene>
<dbReference type="PANTHER" id="PTHR30302:SF1">
    <property type="entry name" value="HYDROGENASE 2 MATURATION PROTEASE"/>
    <property type="match status" value="1"/>
</dbReference>
<keyword evidence="6" id="KW-1185">Reference proteome</keyword>
<protein>
    <recommendedName>
        <fullName evidence="7">Hydrogenase maturation protease</fullName>
    </recommendedName>
</protein>
<name>A0A0G2ZDD7_9BACT</name>
<dbReference type="InterPro" id="IPR000671">
    <property type="entry name" value="Peptidase_A31"/>
</dbReference>
<evidence type="ECO:0000256" key="3">
    <source>
        <dbReference type="ARBA" id="ARBA00022750"/>
    </source>
</evidence>
<dbReference type="EMBL" id="CP011232">
    <property type="protein sequence ID" value="AKI97579.1"/>
    <property type="molecule type" value="Genomic_DNA"/>
</dbReference>
<dbReference type="NCBIfam" id="TIGR00072">
    <property type="entry name" value="hydrog_prot"/>
    <property type="match status" value="1"/>
</dbReference>
<dbReference type="GO" id="GO:0008047">
    <property type="term" value="F:enzyme activator activity"/>
    <property type="evidence" value="ECO:0007669"/>
    <property type="project" value="InterPro"/>
</dbReference>
<evidence type="ECO:0000256" key="1">
    <source>
        <dbReference type="ARBA" id="ARBA00006814"/>
    </source>
</evidence>
<dbReference type="RefSeq" id="WP_047754714.1">
    <property type="nucleotide sequence ID" value="NZ_CAJUHA010000017.1"/>
</dbReference>
<sequence>MLSNRISTFISTLMDKKVLFVGLGNPLRNDDNVGIFFLELLEELDLPSCWELIKCYRNPENYLCELLSSKSNIIVFIDSIQGTDQDISILSEEEIKDFSFSTHTFGISTIIKYLKSSKDVNFFLIGIKPEKLEVGSGLTQATRRRAIFLFREFERACKKAIG</sequence>
<dbReference type="GO" id="GO:0004190">
    <property type="term" value="F:aspartic-type endopeptidase activity"/>
    <property type="evidence" value="ECO:0007669"/>
    <property type="project" value="UniProtKB-KW"/>
</dbReference>
<keyword evidence="4" id="KW-0378">Hydrolase</keyword>
<dbReference type="PANTHER" id="PTHR30302">
    <property type="entry name" value="HYDROGENASE 1 MATURATION PROTEASE"/>
    <property type="match status" value="1"/>
</dbReference>
<comment type="similarity">
    <text evidence="1">Belongs to the peptidase A31 family.</text>
</comment>
<evidence type="ECO:0000256" key="2">
    <source>
        <dbReference type="ARBA" id="ARBA00022670"/>
    </source>
</evidence>
<dbReference type="KEGG" id="kpf:IX53_06835"/>
<dbReference type="AlphaFoldDB" id="A0A0G2ZDD7"/>
<dbReference type="PATRIC" id="fig|1330330.3.peg.1385"/>
<accession>A0A0G2ZDD7</accession>
<dbReference type="SUPFAM" id="SSF53163">
    <property type="entry name" value="HybD-like"/>
    <property type="match status" value="1"/>
</dbReference>
<evidence type="ECO:0008006" key="7">
    <source>
        <dbReference type="Google" id="ProtNLM"/>
    </source>
</evidence>
<dbReference type="Gene3D" id="3.40.50.1450">
    <property type="entry name" value="HybD-like"/>
    <property type="match status" value="1"/>
</dbReference>
<evidence type="ECO:0000256" key="4">
    <source>
        <dbReference type="ARBA" id="ARBA00022801"/>
    </source>
</evidence>
<organism evidence="5 6">
    <name type="scientific">Kosmotoga pacifica</name>
    <dbReference type="NCBI Taxonomy" id="1330330"/>
    <lineage>
        <taxon>Bacteria</taxon>
        <taxon>Thermotogati</taxon>
        <taxon>Thermotogota</taxon>
        <taxon>Thermotogae</taxon>
        <taxon>Kosmotogales</taxon>
        <taxon>Kosmotogaceae</taxon>
        <taxon>Kosmotoga</taxon>
    </lineage>
</organism>
<proteinExistence type="inferred from homology"/>